<proteinExistence type="inferred from homology"/>
<keyword evidence="11" id="KW-1185">Reference proteome</keyword>
<evidence type="ECO:0000256" key="3">
    <source>
        <dbReference type="ARBA" id="ARBA00022679"/>
    </source>
</evidence>
<dbReference type="SUPFAM" id="SSF53383">
    <property type="entry name" value="PLP-dependent transferases"/>
    <property type="match status" value="1"/>
</dbReference>
<dbReference type="PANTHER" id="PTHR11601:SF34">
    <property type="entry name" value="CYSTEINE DESULFURASE"/>
    <property type="match status" value="1"/>
</dbReference>
<evidence type="ECO:0000313" key="11">
    <source>
        <dbReference type="Proteomes" id="UP001596157"/>
    </source>
</evidence>
<evidence type="ECO:0000259" key="9">
    <source>
        <dbReference type="Pfam" id="PF00266"/>
    </source>
</evidence>
<dbReference type="PIRSF" id="PIRSF005572">
    <property type="entry name" value="NifS"/>
    <property type="match status" value="1"/>
</dbReference>
<dbReference type="Pfam" id="PF00266">
    <property type="entry name" value="Aminotran_5"/>
    <property type="match status" value="1"/>
</dbReference>
<comment type="catalytic activity">
    <reaction evidence="8">
        <text>(sulfur carrier)-H + L-cysteine = (sulfur carrier)-SH + L-alanine</text>
        <dbReference type="Rhea" id="RHEA:43892"/>
        <dbReference type="Rhea" id="RHEA-COMP:14737"/>
        <dbReference type="Rhea" id="RHEA-COMP:14739"/>
        <dbReference type="ChEBI" id="CHEBI:29917"/>
        <dbReference type="ChEBI" id="CHEBI:35235"/>
        <dbReference type="ChEBI" id="CHEBI:57972"/>
        <dbReference type="ChEBI" id="CHEBI:64428"/>
        <dbReference type="EC" id="2.8.1.7"/>
    </reaction>
</comment>
<comment type="similarity">
    <text evidence="2">Belongs to the class-V pyridoxal-phosphate-dependent aminotransferase family. NifS/IscS subfamily.</text>
</comment>
<evidence type="ECO:0000256" key="1">
    <source>
        <dbReference type="ARBA" id="ARBA00001933"/>
    </source>
</evidence>
<keyword evidence="4" id="KW-0479">Metal-binding</keyword>
<organism evidence="10 11">
    <name type="scientific">Actinokineospora guangxiensis</name>
    <dbReference type="NCBI Taxonomy" id="1490288"/>
    <lineage>
        <taxon>Bacteria</taxon>
        <taxon>Bacillati</taxon>
        <taxon>Actinomycetota</taxon>
        <taxon>Actinomycetes</taxon>
        <taxon>Pseudonocardiales</taxon>
        <taxon>Pseudonocardiaceae</taxon>
        <taxon>Actinokineospora</taxon>
    </lineage>
</organism>
<evidence type="ECO:0000256" key="8">
    <source>
        <dbReference type="ARBA" id="ARBA00050776"/>
    </source>
</evidence>
<dbReference type="EMBL" id="JBHSKF010000006">
    <property type="protein sequence ID" value="MFC5288430.1"/>
    <property type="molecule type" value="Genomic_DNA"/>
</dbReference>
<keyword evidence="7" id="KW-0411">Iron-sulfur</keyword>
<gene>
    <name evidence="10" type="ORF">ACFPM7_15320</name>
</gene>
<comment type="caution">
    <text evidence="10">The sequence shown here is derived from an EMBL/GenBank/DDBJ whole genome shotgun (WGS) entry which is preliminary data.</text>
</comment>
<dbReference type="InterPro" id="IPR015421">
    <property type="entry name" value="PyrdxlP-dep_Trfase_major"/>
</dbReference>
<sequence>MTRSAVAPELALPTAPAVVYLDNAATSPLCPAAAEAIRAGIELFGNPSSAHPAGEAALEALTRARAQVARLFGCPAEEVVFTGGGSEANAMAIVGTVLGHGDPRQAHIVTTAIEHSAVLQSACLAQDLGAEVTVVAPNAEGWIDPRTIADALRPNTVLVSVMHANNETGVVQPIAEIAALAHRAGALVHTDAVQTAGKVDLTCVDADLVSISAHKFHGPKGVGALRVAPSVRLAPLLRGGGQEAGRRAGTENTLGVLGMGAAAVQALAHLADIDYQQRRPQLRQVLLDGLAEVADMRINGIGAPGMPETVNLSFLGLRGDTIVDVLAAHGVCLSAGSACHAGESSPSHVLTAMGVPVDWARSAVRVSFGRFTTREEVAHAAALLAATVHRLRALTPTGTGTTGR</sequence>
<dbReference type="Gene3D" id="3.90.1150.10">
    <property type="entry name" value="Aspartate Aminotransferase, domain 1"/>
    <property type="match status" value="1"/>
</dbReference>
<dbReference type="Gene3D" id="1.10.260.50">
    <property type="match status" value="1"/>
</dbReference>
<dbReference type="RefSeq" id="WP_378248279.1">
    <property type="nucleotide sequence ID" value="NZ_JBHSKF010000006.1"/>
</dbReference>
<keyword evidence="6" id="KW-0408">Iron</keyword>
<dbReference type="InterPro" id="IPR015422">
    <property type="entry name" value="PyrdxlP-dep_Trfase_small"/>
</dbReference>
<accession>A0ABW0EQ32</accession>
<protein>
    <submittedName>
        <fullName evidence="10">Cysteine desulfurase family protein</fullName>
    </submittedName>
</protein>
<dbReference type="PANTHER" id="PTHR11601">
    <property type="entry name" value="CYSTEINE DESULFURYLASE FAMILY MEMBER"/>
    <property type="match status" value="1"/>
</dbReference>
<keyword evidence="3" id="KW-0808">Transferase</keyword>
<keyword evidence="5" id="KW-0663">Pyridoxal phosphate</keyword>
<evidence type="ECO:0000256" key="6">
    <source>
        <dbReference type="ARBA" id="ARBA00023004"/>
    </source>
</evidence>
<reference evidence="11" key="1">
    <citation type="journal article" date="2019" name="Int. J. Syst. Evol. Microbiol.">
        <title>The Global Catalogue of Microorganisms (GCM) 10K type strain sequencing project: providing services to taxonomists for standard genome sequencing and annotation.</title>
        <authorList>
            <consortium name="The Broad Institute Genomics Platform"/>
            <consortium name="The Broad Institute Genome Sequencing Center for Infectious Disease"/>
            <person name="Wu L."/>
            <person name="Ma J."/>
        </authorList>
    </citation>
    <scope>NUCLEOTIDE SEQUENCE [LARGE SCALE GENOMIC DNA]</scope>
    <source>
        <strain evidence="11">CCUG 59778</strain>
    </source>
</reference>
<evidence type="ECO:0000256" key="4">
    <source>
        <dbReference type="ARBA" id="ARBA00022723"/>
    </source>
</evidence>
<dbReference type="InterPro" id="IPR000192">
    <property type="entry name" value="Aminotrans_V_dom"/>
</dbReference>
<comment type="cofactor">
    <cofactor evidence="1">
        <name>pyridoxal 5'-phosphate</name>
        <dbReference type="ChEBI" id="CHEBI:597326"/>
    </cofactor>
</comment>
<dbReference type="InterPro" id="IPR016454">
    <property type="entry name" value="Cysteine_dSase"/>
</dbReference>
<dbReference type="Proteomes" id="UP001596157">
    <property type="component" value="Unassembled WGS sequence"/>
</dbReference>
<evidence type="ECO:0000256" key="2">
    <source>
        <dbReference type="ARBA" id="ARBA00006490"/>
    </source>
</evidence>
<name>A0ABW0EQ32_9PSEU</name>
<evidence type="ECO:0000256" key="5">
    <source>
        <dbReference type="ARBA" id="ARBA00022898"/>
    </source>
</evidence>
<evidence type="ECO:0000313" key="10">
    <source>
        <dbReference type="EMBL" id="MFC5288430.1"/>
    </source>
</evidence>
<feature type="domain" description="Aminotransferase class V" evidence="9">
    <location>
        <begin position="19"/>
        <end position="377"/>
    </location>
</feature>
<dbReference type="Gene3D" id="3.40.640.10">
    <property type="entry name" value="Type I PLP-dependent aspartate aminotransferase-like (Major domain)"/>
    <property type="match status" value="1"/>
</dbReference>
<dbReference type="InterPro" id="IPR015424">
    <property type="entry name" value="PyrdxlP-dep_Trfase"/>
</dbReference>
<evidence type="ECO:0000256" key="7">
    <source>
        <dbReference type="ARBA" id="ARBA00023014"/>
    </source>
</evidence>